<sequence>MSYYNAGHKELKAINSVYPGIETPDDLYEALMKCWTRETCTERLRHKWSENNKTAGQCAVTAFLVQDIFGGEIYEMKTARGLHCYNVIDGVAIDLACEQFGENAKNLVYENNPIQPPREERMSQPGKRERYELLKQNLERGDREIRDRFFFV</sequence>
<name>A0A9E2L2M7_9SPIR</name>
<dbReference type="Pfam" id="PF24585">
    <property type="entry name" value="YunG"/>
    <property type="match status" value="1"/>
</dbReference>
<dbReference type="InterPro" id="IPR056238">
    <property type="entry name" value="YunG-like"/>
</dbReference>
<dbReference type="AlphaFoldDB" id="A0A9E2L2M7"/>
<accession>A0A9E2L2M7</accession>
<organism evidence="1 2">
    <name type="scientific">Candidatus Treponema excrementipullorum</name>
    <dbReference type="NCBI Taxonomy" id="2838768"/>
    <lineage>
        <taxon>Bacteria</taxon>
        <taxon>Pseudomonadati</taxon>
        <taxon>Spirochaetota</taxon>
        <taxon>Spirochaetia</taxon>
        <taxon>Spirochaetales</taxon>
        <taxon>Treponemataceae</taxon>
        <taxon>Treponema</taxon>
    </lineage>
</organism>
<comment type="caution">
    <text evidence="1">The sequence shown here is derived from an EMBL/GenBank/DDBJ whole genome shotgun (WGS) entry which is preliminary data.</text>
</comment>
<proteinExistence type="predicted"/>
<reference evidence="1" key="1">
    <citation type="journal article" date="2021" name="PeerJ">
        <title>Extensive microbial diversity within the chicken gut microbiome revealed by metagenomics and culture.</title>
        <authorList>
            <person name="Gilroy R."/>
            <person name="Ravi A."/>
            <person name="Getino M."/>
            <person name="Pursley I."/>
            <person name="Horton D.L."/>
            <person name="Alikhan N.F."/>
            <person name="Baker D."/>
            <person name="Gharbi K."/>
            <person name="Hall N."/>
            <person name="Watson M."/>
            <person name="Adriaenssens E.M."/>
            <person name="Foster-Nyarko E."/>
            <person name="Jarju S."/>
            <person name="Secka A."/>
            <person name="Antonio M."/>
            <person name="Oren A."/>
            <person name="Chaudhuri R.R."/>
            <person name="La Ragione R."/>
            <person name="Hildebrand F."/>
            <person name="Pallen M.J."/>
        </authorList>
    </citation>
    <scope>NUCLEOTIDE SEQUENCE</scope>
    <source>
        <strain evidence="1">Gambia15-2214</strain>
    </source>
</reference>
<dbReference type="Proteomes" id="UP000823914">
    <property type="component" value="Unassembled WGS sequence"/>
</dbReference>
<dbReference type="EMBL" id="JAHLFV010000146">
    <property type="protein sequence ID" value="MBU3850125.1"/>
    <property type="molecule type" value="Genomic_DNA"/>
</dbReference>
<reference evidence="1" key="2">
    <citation type="submission" date="2021-04" db="EMBL/GenBank/DDBJ databases">
        <authorList>
            <person name="Gilroy R."/>
        </authorList>
    </citation>
    <scope>NUCLEOTIDE SEQUENCE</scope>
    <source>
        <strain evidence="1">Gambia15-2214</strain>
    </source>
</reference>
<evidence type="ECO:0000313" key="1">
    <source>
        <dbReference type="EMBL" id="MBU3850125.1"/>
    </source>
</evidence>
<evidence type="ECO:0000313" key="2">
    <source>
        <dbReference type="Proteomes" id="UP000823914"/>
    </source>
</evidence>
<protein>
    <submittedName>
        <fullName evidence="1">Uncharacterized protein</fullName>
    </submittedName>
</protein>
<gene>
    <name evidence="1" type="ORF">IAA16_06125</name>
</gene>